<dbReference type="GO" id="GO:0046685">
    <property type="term" value="P:response to arsenic-containing substance"/>
    <property type="evidence" value="ECO:0007669"/>
    <property type="project" value="EnsemblPlants"/>
</dbReference>
<dbReference type="GO" id="GO:0071731">
    <property type="term" value="P:response to nitric oxide"/>
    <property type="evidence" value="ECO:0007669"/>
    <property type="project" value="EnsemblPlants"/>
</dbReference>
<keyword evidence="3" id="KW-0238">DNA-binding</keyword>
<dbReference type="GO" id="GO:0000977">
    <property type="term" value="F:RNA polymerase II transcription regulatory region sequence-specific DNA binding"/>
    <property type="evidence" value="ECO:0007669"/>
    <property type="project" value="TreeGrafter"/>
</dbReference>
<evidence type="ECO:0000256" key="5">
    <source>
        <dbReference type="ARBA" id="ARBA00023242"/>
    </source>
</evidence>
<evidence type="ECO:0000313" key="7">
    <source>
        <dbReference type="EMBL" id="CAJ1913958.1"/>
    </source>
</evidence>
<dbReference type="FunFam" id="4.10.280.10:FF:000074">
    <property type="entry name" value="Transcription factor ORG2"/>
    <property type="match status" value="1"/>
</dbReference>
<dbReference type="AlphaFoldDB" id="A0AA86VBR9"/>
<dbReference type="GO" id="GO:0090575">
    <property type="term" value="C:RNA polymerase II transcription regulator complex"/>
    <property type="evidence" value="ECO:0007669"/>
    <property type="project" value="TreeGrafter"/>
</dbReference>
<comment type="subcellular location">
    <subcellularLocation>
        <location evidence="1">Nucleus</location>
    </subcellularLocation>
</comment>
<dbReference type="EMBL" id="OY731398">
    <property type="protein sequence ID" value="CAJ1913958.1"/>
    <property type="molecule type" value="Genomic_DNA"/>
</dbReference>
<evidence type="ECO:0000259" key="6">
    <source>
        <dbReference type="PROSITE" id="PS50888"/>
    </source>
</evidence>
<protein>
    <recommendedName>
        <fullName evidence="6">BHLH domain-containing protein</fullName>
    </recommendedName>
</protein>
<evidence type="ECO:0000256" key="3">
    <source>
        <dbReference type="ARBA" id="ARBA00023125"/>
    </source>
</evidence>
<reference evidence="7" key="1">
    <citation type="submission" date="2023-10" db="EMBL/GenBank/DDBJ databases">
        <authorList>
            <person name="Domelevo Entfellner J.-B."/>
        </authorList>
    </citation>
    <scope>NUCLEOTIDE SEQUENCE</scope>
</reference>
<accession>A0AA86VBR9</accession>
<keyword evidence="4" id="KW-0804">Transcription</keyword>
<dbReference type="InterPro" id="IPR036638">
    <property type="entry name" value="HLH_DNA-bd_sf"/>
</dbReference>
<dbReference type="CDD" id="cd18914">
    <property type="entry name" value="bHLH_AtORG2_like"/>
    <property type="match status" value="1"/>
</dbReference>
<evidence type="ECO:0000256" key="1">
    <source>
        <dbReference type="ARBA" id="ARBA00004123"/>
    </source>
</evidence>
<evidence type="ECO:0000256" key="2">
    <source>
        <dbReference type="ARBA" id="ARBA00023015"/>
    </source>
</evidence>
<dbReference type="GO" id="GO:1900706">
    <property type="term" value="P:positive regulation of siderophore biosynthetic process"/>
    <property type="evidence" value="ECO:0007669"/>
    <property type="project" value="EnsemblPlants"/>
</dbReference>
<sequence length="278" mass="31536">MITSRILTGAYIYSQVEIITPNKSSLITMVALFSPPVLSTKGWLLEEEPLGYDNNQNCFYKDDVSSEYSFPYQFYSPQAHIEVEIERSSAPSPDPVMVKKLSHNASERDRRKKVNNLVSSLRSLLPVADQTKKMSIPATVSKVLKYIPELQQQVQALTRRKEELLGRISQQLQGDAVNKESQRNISHHNSSFVVSTSRLNDCEAVVHISSHETHKAPLSEILHCLENNGLFLLDASSSETFGGRVFYNLHFQVEKTQRLESQILTEKLLPIYEKQSIL</sequence>
<dbReference type="InterPro" id="IPR011598">
    <property type="entry name" value="bHLH_dom"/>
</dbReference>
<dbReference type="GO" id="GO:1990641">
    <property type="term" value="P:response to iron ion starvation"/>
    <property type="evidence" value="ECO:0007669"/>
    <property type="project" value="EnsemblPlants"/>
</dbReference>
<organism evidence="7 8">
    <name type="scientific">Sphenostylis stenocarpa</name>
    <dbReference type="NCBI Taxonomy" id="92480"/>
    <lineage>
        <taxon>Eukaryota</taxon>
        <taxon>Viridiplantae</taxon>
        <taxon>Streptophyta</taxon>
        <taxon>Embryophyta</taxon>
        <taxon>Tracheophyta</taxon>
        <taxon>Spermatophyta</taxon>
        <taxon>Magnoliopsida</taxon>
        <taxon>eudicotyledons</taxon>
        <taxon>Gunneridae</taxon>
        <taxon>Pentapetalae</taxon>
        <taxon>rosids</taxon>
        <taxon>fabids</taxon>
        <taxon>Fabales</taxon>
        <taxon>Fabaceae</taxon>
        <taxon>Papilionoideae</taxon>
        <taxon>50 kb inversion clade</taxon>
        <taxon>NPAAA clade</taxon>
        <taxon>indigoferoid/millettioid clade</taxon>
        <taxon>Phaseoleae</taxon>
        <taxon>Sphenostylis</taxon>
    </lineage>
</organism>
<dbReference type="InterPro" id="IPR015660">
    <property type="entry name" value="MASH1/Ascl1a-like"/>
</dbReference>
<dbReference type="Gramene" id="rna-AYBTSS11_LOCUS3533">
    <property type="protein sequence ID" value="CAJ1913958.1"/>
    <property type="gene ID" value="gene-AYBTSS11_LOCUS3533"/>
</dbReference>
<evidence type="ECO:0000256" key="4">
    <source>
        <dbReference type="ARBA" id="ARBA00023163"/>
    </source>
</evidence>
<evidence type="ECO:0000313" key="8">
    <source>
        <dbReference type="Proteomes" id="UP001189624"/>
    </source>
</evidence>
<feature type="domain" description="BHLH" evidence="6">
    <location>
        <begin position="98"/>
        <end position="150"/>
    </location>
</feature>
<dbReference type="GO" id="GO:0009723">
    <property type="term" value="P:response to ethylene"/>
    <property type="evidence" value="ECO:0007669"/>
    <property type="project" value="EnsemblPlants"/>
</dbReference>
<dbReference type="PROSITE" id="PS50888">
    <property type="entry name" value="BHLH"/>
    <property type="match status" value="1"/>
</dbReference>
<proteinExistence type="predicted"/>
<dbReference type="Pfam" id="PF00010">
    <property type="entry name" value="HLH"/>
    <property type="match status" value="1"/>
</dbReference>
<dbReference type="GO" id="GO:0000981">
    <property type="term" value="F:DNA-binding transcription factor activity, RNA polymerase II-specific"/>
    <property type="evidence" value="ECO:0007669"/>
    <property type="project" value="TreeGrafter"/>
</dbReference>
<dbReference type="SMART" id="SM00353">
    <property type="entry name" value="HLH"/>
    <property type="match status" value="1"/>
</dbReference>
<dbReference type="PANTHER" id="PTHR13935:SF41">
    <property type="entry name" value="TRANSCRIPTION FACTOR ORG2-RELATED"/>
    <property type="match status" value="1"/>
</dbReference>
<dbReference type="GO" id="GO:0010106">
    <property type="term" value="P:cellular response to iron ion starvation"/>
    <property type="evidence" value="ECO:0007669"/>
    <property type="project" value="UniProtKB-ARBA"/>
</dbReference>
<name>A0AA86VBR9_9FABA</name>
<dbReference type="Gene3D" id="4.10.280.10">
    <property type="entry name" value="Helix-loop-helix DNA-binding domain"/>
    <property type="match status" value="1"/>
</dbReference>
<dbReference type="SUPFAM" id="SSF47459">
    <property type="entry name" value="HLH, helix-loop-helix DNA-binding domain"/>
    <property type="match status" value="1"/>
</dbReference>
<keyword evidence="8" id="KW-1185">Reference proteome</keyword>
<gene>
    <name evidence="7" type="ORF">AYBTSS11_LOCUS3533</name>
</gene>
<dbReference type="PANTHER" id="PTHR13935">
    <property type="entry name" value="ACHAETE-SCUTE TRANSCRIPTION FACTOR-RELATED"/>
    <property type="match status" value="1"/>
</dbReference>
<keyword evidence="2" id="KW-0805">Transcription regulation</keyword>
<dbReference type="Proteomes" id="UP001189624">
    <property type="component" value="Chromosome 1"/>
</dbReference>
<keyword evidence="5" id="KW-0539">Nucleus</keyword>
<dbReference type="GO" id="GO:0046983">
    <property type="term" value="F:protein dimerization activity"/>
    <property type="evidence" value="ECO:0007669"/>
    <property type="project" value="InterPro"/>
</dbReference>
<dbReference type="GO" id="GO:0046686">
    <property type="term" value="P:response to cadmium ion"/>
    <property type="evidence" value="ECO:0007669"/>
    <property type="project" value="EnsemblPlants"/>
</dbReference>
<dbReference type="GO" id="GO:0045893">
    <property type="term" value="P:positive regulation of DNA-templated transcription"/>
    <property type="evidence" value="ECO:0007669"/>
    <property type="project" value="EnsemblPlants"/>
</dbReference>
<dbReference type="GO" id="GO:0010104">
    <property type="term" value="P:regulation of ethylene-activated signaling pathway"/>
    <property type="evidence" value="ECO:0007669"/>
    <property type="project" value="EnsemblPlants"/>
</dbReference>